<proteinExistence type="inferred from homology"/>
<keyword evidence="3" id="KW-1185">Reference proteome</keyword>
<gene>
    <name evidence="2" type="ORF">PENARI_c051G11973</name>
</gene>
<dbReference type="Pfam" id="PF02515">
    <property type="entry name" value="CoA_transf_3"/>
    <property type="match status" value="1"/>
</dbReference>
<comment type="caution">
    <text evidence="2">The sequence shown here is derived from an EMBL/GenBank/DDBJ whole genome shotgun (WGS) entry which is preliminary data.</text>
</comment>
<dbReference type="SUPFAM" id="SSF89796">
    <property type="entry name" value="CoA-transferase family III (CaiB/BaiF)"/>
    <property type="match status" value="2"/>
</dbReference>
<comment type="similarity">
    <text evidence="1">Belongs to the CoA-transferase III family.</text>
</comment>
<protein>
    <submittedName>
        <fullName evidence="2">Uncharacterized protein</fullName>
    </submittedName>
</protein>
<dbReference type="Proteomes" id="UP000177622">
    <property type="component" value="Unassembled WGS sequence"/>
</dbReference>
<dbReference type="STRING" id="1835702.A0A1F5L2L0"/>
<dbReference type="AlphaFoldDB" id="A0A1F5L2L0"/>
<dbReference type="EMBL" id="LXJU01000051">
    <property type="protein sequence ID" value="OGE47277.1"/>
    <property type="molecule type" value="Genomic_DNA"/>
</dbReference>
<dbReference type="GeneID" id="34582144"/>
<dbReference type="GO" id="GO:0003824">
    <property type="term" value="F:catalytic activity"/>
    <property type="evidence" value="ECO:0007669"/>
    <property type="project" value="InterPro"/>
</dbReference>
<reference evidence="2 3" key="1">
    <citation type="journal article" date="2016" name="Sci. Rep.">
        <title>Penicillium arizonense, a new, genome sequenced fungal species, reveals a high chemical diversity in secreted metabolites.</title>
        <authorList>
            <person name="Grijseels S."/>
            <person name="Nielsen J.C."/>
            <person name="Randelovic M."/>
            <person name="Nielsen J."/>
            <person name="Nielsen K.F."/>
            <person name="Workman M."/>
            <person name="Frisvad J.C."/>
        </authorList>
    </citation>
    <scope>NUCLEOTIDE SEQUENCE [LARGE SCALE GENOMIC DNA]</scope>
    <source>
        <strain evidence="2 3">CBS 141311</strain>
    </source>
</reference>
<dbReference type="RefSeq" id="XP_022482737.1">
    <property type="nucleotide sequence ID" value="XM_022637410.1"/>
</dbReference>
<dbReference type="InterPro" id="IPR023606">
    <property type="entry name" value="CoA-Trfase_III_dom_1_sf"/>
</dbReference>
<organism evidence="2 3">
    <name type="scientific">Penicillium arizonense</name>
    <dbReference type="NCBI Taxonomy" id="1835702"/>
    <lineage>
        <taxon>Eukaryota</taxon>
        <taxon>Fungi</taxon>
        <taxon>Dikarya</taxon>
        <taxon>Ascomycota</taxon>
        <taxon>Pezizomycotina</taxon>
        <taxon>Eurotiomycetes</taxon>
        <taxon>Eurotiomycetidae</taxon>
        <taxon>Eurotiales</taxon>
        <taxon>Aspergillaceae</taxon>
        <taxon>Penicillium</taxon>
    </lineage>
</organism>
<evidence type="ECO:0000256" key="1">
    <source>
        <dbReference type="ARBA" id="ARBA00008383"/>
    </source>
</evidence>
<evidence type="ECO:0000313" key="2">
    <source>
        <dbReference type="EMBL" id="OGE47277.1"/>
    </source>
</evidence>
<dbReference type="PANTHER" id="PTHR48229">
    <property type="entry name" value="CAIB/BAIF FAMILY ENZYME (AFU_ORTHOLOGUE AFUA_1G05360)-RELATED"/>
    <property type="match status" value="1"/>
</dbReference>
<name>A0A1F5L2L0_PENAI</name>
<evidence type="ECO:0000313" key="3">
    <source>
        <dbReference type="Proteomes" id="UP000177622"/>
    </source>
</evidence>
<sequence>MASYSVRSESAGILHGRLLDGGKIDFPESFKEAAQHIRFVGGDDSSFVPTPLKMTESSSAVNALVAVAASAVAKDRYGVDYQDIEVNTDVATLFLMSLILPTVNGQSVLQHPQIVAECQKGDLYQMRKPIHRQCTNIYNTKDDRWFHLHGSMNAAHTMQMLGVSEQDVTDEEAFMIYAEKVAQWNAEDIDKAANEQYRQAGVVCNTPEEFFASEHPLYRLKSYIAPRKPWPPTKNTSPPLEGIRVIDFSRVIAAPVVSKILAVLGAEVIMVTSNTLPDITSTWVDLSTGKRDVNLDLKSQEGLATFESLIKSSDVLIDGYRPGVLKRLGFDHDALRKINTSLIYFRENCYGFKGPFAHRSGWQQISDCLTGIAWLQGKFLGLDEPVVPLLPNSDYQMGLAGATAVIHALFLRTKGDMSFDIDISLTQYNIWYYGLGAYTPKQQEALRARNSELHLRHYDEMSSLIMKTRAAIQKCRPDIFEHPEYFQKMSGLEWGTKDDILILIPPFKLAKSVLVYDVPSGCRGRSRPEWDSRGECPISVLK</sequence>
<dbReference type="InterPro" id="IPR052985">
    <property type="entry name" value="CoA-trans_III_biosynth/detox"/>
</dbReference>
<accession>A0A1F5L2L0</accession>
<dbReference type="Gene3D" id="3.40.50.10540">
    <property type="entry name" value="Crotonobetainyl-coa:carnitine coa-transferase, domain 1"/>
    <property type="match status" value="1"/>
</dbReference>
<dbReference type="InterPro" id="IPR003673">
    <property type="entry name" value="CoA-Trfase_fam_III"/>
</dbReference>
<dbReference type="OrthoDB" id="2308815at2759"/>
<dbReference type="PANTHER" id="PTHR48229:SF1">
    <property type="entry name" value="ALPHA METHYLACYL-COA RACEMASE-RELATED"/>
    <property type="match status" value="1"/>
</dbReference>